<dbReference type="Proteomes" id="UP001206788">
    <property type="component" value="Unassembled WGS sequence"/>
</dbReference>
<sequence length="142" mass="15939">MYLWIINLSFFLMGILPQSTTQLELHVTNSDSDQGLIRILVFDHPEGFPDNPKKAKLALSLPIENLKTETLISSLPPGKYAICAFHDEDENGKINKNLVGYPTESFGFSTNPKVVFSIPSFEKCLIEVEEGIKNKVTIELKK</sequence>
<keyword evidence="2" id="KW-1185">Reference proteome</keyword>
<organism evidence="1 2">
    <name type="scientific">Algoriphagus limi</name>
    <dbReference type="NCBI Taxonomy" id="2975273"/>
    <lineage>
        <taxon>Bacteria</taxon>
        <taxon>Pseudomonadati</taxon>
        <taxon>Bacteroidota</taxon>
        <taxon>Cytophagia</taxon>
        <taxon>Cytophagales</taxon>
        <taxon>Cyclobacteriaceae</taxon>
        <taxon>Algoriphagus</taxon>
    </lineage>
</organism>
<evidence type="ECO:0000313" key="2">
    <source>
        <dbReference type="Proteomes" id="UP001206788"/>
    </source>
</evidence>
<dbReference type="InterPro" id="IPR018673">
    <property type="entry name" value="DUF2141"/>
</dbReference>
<reference evidence="1 2" key="1">
    <citation type="submission" date="2022-08" db="EMBL/GenBank/DDBJ databases">
        <title>Algoriphagus sp. CAU 1643 isolated from mud.</title>
        <authorList>
            <person name="Kim W."/>
        </authorList>
    </citation>
    <scope>NUCLEOTIDE SEQUENCE [LARGE SCALE GENOMIC DNA]</scope>
    <source>
        <strain evidence="1 2">CAU 1643</strain>
    </source>
</reference>
<name>A0ABT2G3W0_9BACT</name>
<proteinExistence type="predicted"/>
<dbReference type="EMBL" id="JANWGH010000001">
    <property type="protein sequence ID" value="MCS5489956.1"/>
    <property type="molecule type" value="Genomic_DNA"/>
</dbReference>
<accession>A0ABT2G3W0</accession>
<protein>
    <submittedName>
        <fullName evidence="1">DUF2141 domain-containing protein</fullName>
    </submittedName>
</protein>
<comment type="caution">
    <text evidence="1">The sequence shown here is derived from an EMBL/GenBank/DDBJ whole genome shotgun (WGS) entry which is preliminary data.</text>
</comment>
<dbReference type="Pfam" id="PF09912">
    <property type="entry name" value="DUF2141"/>
    <property type="match status" value="1"/>
</dbReference>
<gene>
    <name evidence="1" type="ORF">NY014_05920</name>
</gene>
<evidence type="ECO:0000313" key="1">
    <source>
        <dbReference type="EMBL" id="MCS5489956.1"/>
    </source>
</evidence>
<dbReference type="RefSeq" id="WP_259413634.1">
    <property type="nucleotide sequence ID" value="NZ_JANWGH010000001.1"/>
</dbReference>